<feature type="region of interest" description="Disordered" evidence="1">
    <location>
        <begin position="77"/>
        <end position="98"/>
    </location>
</feature>
<feature type="compositionally biased region" description="Basic and acidic residues" evidence="1">
    <location>
        <begin position="80"/>
        <end position="90"/>
    </location>
</feature>
<name>A0AAD5QKU6_PARTN</name>
<dbReference type="EMBL" id="JAHQIW010000871">
    <property type="protein sequence ID" value="KAJ1350471.1"/>
    <property type="molecule type" value="Genomic_DNA"/>
</dbReference>
<gene>
    <name evidence="2" type="ORF">KIN20_006267</name>
</gene>
<keyword evidence="3" id="KW-1185">Reference proteome</keyword>
<evidence type="ECO:0000313" key="2">
    <source>
        <dbReference type="EMBL" id="KAJ1350471.1"/>
    </source>
</evidence>
<comment type="caution">
    <text evidence="2">The sequence shown here is derived from an EMBL/GenBank/DDBJ whole genome shotgun (WGS) entry which is preliminary data.</text>
</comment>
<dbReference type="Proteomes" id="UP001196413">
    <property type="component" value="Unassembled WGS sequence"/>
</dbReference>
<evidence type="ECO:0000313" key="3">
    <source>
        <dbReference type="Proteomes" id="UP001196413"/>
    </source>
</evidence>
<accession>A0AAD5QKU6</accession>
<protein>
    <submittedName>
        <fullName evidence="2">Uncharacterized protein</fullName>
    </submittedName>
</protein>
<proteinExistence type="predicted"/>
<evidence type="ECO:0000256" key="1">
    <source>
        <dbReference type="SAM" id="MobiDB-lite"/>
    </source>
</evidence>
<sequence length="98" mass="11083">MVRRRQVMSVRRIIQQLPAQFGQLLLHQFGDMQLCATLKQNKTAATSTRQGPIAAAQVFTAVLGVGLSDWQQVSVNRPDPFPKDSEHSFWRESISTWS</sequence>
<dbReference type="AlphaFoldDB" id="A0AAD5QKU6"/>
<reference evidence="2" key="1">
    <citation type="submission" date="2021-06" db="EMBL/GenBank/DDBJ databases">
        <title>Parelaphostrongylus tenuis whole genome reference sequence.</title>
        <authorList>
            <person name="Garwood T.J."/>
            <person name="Larsen P.A."/>
            <person name="Fountain-Jones N.M."/>
            <person name="Garbe J.R."/>
            <person name="Macchietto M.G."/>
            <person name="Kania S.A."/>
            <person name="Gerhold R.W."/>
            <person name="Richards J.E."/>
            <person name="Wolf T.M."/>
        </authorList>
    </citation>
    <scope>NUCLEOTIDE SEQUENCE</scope>
    <source>
        <strain evidence="2">MNPRO001-30</strain>
        <tissue evidence="2">Meninges</tissue>
    </source>
</reference>
<organism evidence="2 3">
    <name type="scientific">Parelaphostrongylus tenuis</name>
    <name type="common">Meningeal worm</name>
    <dbReference type="NCBI Taxonomy" id="148309"/>
    <lineage>
        <taxon>Eukaryota</taxon>
        <taxon>Metazoa</taxon>
        <taxon>Ecdysozoa</taxon>
        <taxon>Nematoda</taxon>
        <taxon>Chromadorea</taxon>
        <taxon>Rhabditida</taxon>
        <taxon>Rhabditina</taxon>
        <taxon>Rhabditomorpha</taxon>
        <taxon>Strongyloidea</taxon>
        <taxon>Metastrongylidae</taxon>
        <taxon>Parelaphostrongylus</taxon>
    </lineage>
</organism>